<reference evidence="8" key="2">
    <citation type="submission" date="2025-08" db="UniProtKB">
        <authorList>
            <consortium name="RefSeq"/>
        </authorList>
    </citation>
    <scope>IDENTIFICATION</scope>
    <source>
        <tissue evidence="8">Leaf</tissue>
    </source>
</reference>
<dbReference type="Pfam" id="PF00293">
    <property type="entry name" value="NUDIX"/>
    <property type="match status" value="1"/>
</dbReference>
<dbReference type="SUPFAM" id="SSF55811">
    <property type="entry name" value="Nudix"/>
    <property type="match status" value="1"/>
</dbReference>
<dbReference type="PANTHER" id="PTHR12629">
    <property type="entry name" value="DIPHOSPHOINOSITOL POLYPHOSPHATE PHOSPHOHYDROLASE"/>
    <property type="match status" value="1"/>
</dbReference>
<dbReference type="PANTHER" id="PTHR12629:SF46">
    <property type="entry name" value="NUDIX HYDROLASE 17, MITOCHONDRIAL-LIKE ISOFORM X1"/>
    <property type="match status" value="1"/>
</dbReference>
<evidence type="ECO:0000256" key="2">
    <source>
        <dbReference type="ARBA" id="ARBA00005582"/>
    </source>
</evidence>
<organism evidence="7 8">
    <name type="scientific">Nicotiana tabacum</name>
    <name type="common">Common tobacco</name>
    <dbReference type="NCBI Taxonomy" id="4097"/>
    <lineage>
        <taxon>Eukaryota</taxon>
        <taxon>Viridiplantae</taxon>
        <taxon>Streptophyta</taxon>
        <taxon>Embryophyta</taxon>
        <taxon>Tracheophyta</taxon>
        <taxon>Spermatophyta</taxon>
        <taxon>Magnoliopsida</taxon>
        <taxon>eudicotyledons</taxon>
        <taxon>Gunneridae</taxon>
        <taxon>Pentapetalae</taxon>
        <taxon>asterids</taxon>
        <taxon>lamiids</taxon>
        <taxon>Solanales</taxon>
        <taxon>Solanaceae</taxon>
        <taxon>Nicotianoideae</taxon>
        <taxon>Nicotianeae</taxon>
        <taxon>Nicotiana</taxon>
    </lineage>
</organism>
<name>A0A1S3X123_TOBAC</name>
<sequence>MFKTFSMSSRMGRDLQRYNEGCRQVVGCIPYRYRETNESSFNNGARIDDLEFLLISSQKSPRVMFPKEVTGSSHENSLLQKCRGGWEIDESLKDAALRETFEEAGVLGEVEVQDYLGTWSFKSKSQGTFHEGHMLPLLVTEELDDWPEKTARRRFWMKFNEAREVCWHPWMKEALDVFASKLANRNKEEPQTSCPFEELPDKTMTNIDTEVANQMYNDETRMEAEVNPLTCEEPSINPVFDDEQIISTVADSMLNETLFSEELGISHVAAPMFNESKRISIIAHS</sequence>
<reference evidence="7" key="1">
    <citation type="journal article" date="2014" name="Nat. Commun.">
        <title>The tobacco genome sequence and its comparison with those of tomato and potato.</title>
        <authorList>
            <person name="Sierro N."/>
            <person name="Battey J.N."/>
            <person name="Ouadi S."/>
            <person name="Bakaher N."/>
            <person name="Bovet L."/>
            <person name="Willig A."/>
            <person name="Goepfert S."/>
            <person name="Peitsch M.C."/>
            <person name="Ivanov N.V."/>
        </authorList>
    </citation>
    <scope>NUCLEOTIDE SEQUENCE [LARGE SCALE GENOMIC DNA]</scope>
</reference>
<dbReference type="InterPro" id="IPR047198">
    <property type="entry name" value="DDP-like_NUDIX"/>
</dbReference>
<dbReference type="InterPro" id="IPR020084">
    <property type="entry name" value="NUDIX_hydrolase_CS"/>
</dbReference>
<dbReference type="CDD" id="cd04666">
    <property type="entry name" value="NUDIX_DIPP2_like_Nudt4"/>
    <property type="match status" value="1"/>
</dbReference>
<dbReference type="GO" id="GO:0005634">
    <property type="term" value="C:nucleus"/>
    <property type="evidence" value="ECO:0000318"/>
    <property type="project" value="GO_Central"/>
</dbReference>
<evidence type="ECO:0000256" key="3">
    <source>
        <dbReference type="ARBA" id="ARBA00022723"/>
    </source>
</evidence>
<dbReference type="OrthoDB" id="2011998at2759"/>
<evidence type="ECO:0000256" key="5">
    <source>
        <dbReference type="ARBA" id="ARBA00022842"/>
    </source>
</evidence>
<keyword evidence="4 8" id="KW-0378">Hydrolase</keyword>
<dbReference type="GO" id="GO:0016462">
    <property type="term" value="F:pyrophosphatase activity"/>
    <property type="evidence" value="ECO:0007669"/>
    <property type="project" value="InterPro"/>
</dbReference>
<dbReference type="PROSITE" id="PS00893">
    <property type="entry name" value="NUDIX_BOX"/>
    <property type="match status" value="1"/>
</dbReference>
<dbReference type="AlphaFoldDB" id="A0A1S3X123"/>
<evidence type="ECO:0000256" key="4">
    <source>
        <dbReference type="ARBA" id="ARBA00022801"/>
    </source>
</evidence>
<dbReference type="InterPro" id="IPR000086">
    <property type="entry name" value="NUDIX_hydrolase_dom"/>
</dbReference>
<dbReference type="STRING" id="4097.A0A1S3X123"/>
<gene>
    <name evidence="8" type="primary">LOC107760010</name>
</gene>
<dbReference type="RefSeq" id="XP_016433516.1">
    <property type="nucleotide sequence ID" value="XM_016578030.2"/>
</dbReference>
<keyword evidence="7" id="KW-1185">Reference proteome</keyword>
<dbReference type="KEGG" id="nta:107760010"/>
<comment type="cofactor">
    <cofactor evidence="1">
        <name>Mg(2+)</name>
        <dbReference type="ChEBI" id="CHEBI:18420"/>
    </cofactor>
</comment>
<dbReference type="OMA" id="YNIEEPR"/>
<accession>A0A1S3X123</accession>
<evidence type="ECO:0000259" key="6">
    <source>
        <dbReference type="PROSITE" id="PS51462"/>
    </source>
</evidence>
<dbReference type="GO" id="GO:0005737">
    <property type="term" value="C:cytoplasm"/>
    <property type="evidence" value="ECO:0000318"/>
    <property type="project" value="GO_Central"/>
</dbReference>
<proteinExistence type="inferred from homology"/>
<dbReference type="GO" id="GO:0046872">
    <property type="term" value="F:metal ion binding"/>
    <property type="evidence" value="ECO:0007669"/>
    <property type="project" value="UniProtKB-KW"/>
</dbReference>
<evidence type="ECO:0000313" key="8">
    <source>
        <dbReference type="RefSeq" id="XP_016433516.1"/>
    </source>
</evidence>
<dbReference type="GeneID" id="107760010"/>
<evidence type="ECO:0000256" key="1">
    <source>
        <dbReference type="ARBA" id="ARBA00001946"/>
    </source>
</evidence>
<feature type="domain" description="Nudix hydrolase" evidence="6">
    <location>
        <begin position="21"/>
        <end position="179"/>
    </location>
</feature>
<dbReference type="InterPro" id="IPR015797">
    <property type="entry name" value="NUDIX_hydrolase-like_dom_sf"/>
</dbReference>
<dbReference type="PROSITE" id="PS51462">
    <property type="entry name" value="NUDIX"/>
    <property type="match status" value="1"/>
</dbReference>
<protein>
    <submittedName>
        <fullName evidence="8">Nudix hydrolase 17, mitochondrial isoform X1</fullName>
    </submittedName>
</protein>
<dbReference type="Gene3D" id="3.90.79.10">
    <property type="entry name" value="Nucleoside Triphosphate Pyrophosphohydrolase"/>
    <property type="match status" value="1"/>
</dbReference>
<evidence type="ECO:0000313" key="7">
    <source>
        <dbReference type="Proteomes" id="UP000790787"/>
    </source>
</evidence>
<keyword evidence="5" id="KW-0460">Magnesium</keyword>
<dbReference type="RefSeq" id="XP_016433516.1">
    <property type="nucleotide sequence ID" value="XM_016578030.1"/>
</dbReference>
<dbReference type="PaxDb" id="4097-A0A1S3X123"/>
<comment type="similarity">
    <text evidence="2">Belongs to the Nudix hydrolase family.</text>
</comment>
<dbReference type="Proteomes" id="UP000790787">
    <property type="component" value="Chromosome 22"/>
</dbReference>
<keyword evidence="3" id="KW-0479">Metal-binding</keyword>